<dbReference type="EMBL" id="LLXJ01000209">
    <property type="protein sequence ID" value="PKC13101.1"/>
    <property type="molecule type" value="Genomic_DNA"/>
</dbReference>
<proteinExistence type="predicted"/>
<evidence type="ECO:0000313" key="2">
    <source>
        <dbReference type="Proteomes" id="UP000232722"/>
    </source>
</evidence>
<dbReference type="VEuPathDB" id="FungiDB:RhiirA1_421060"/>
<organism evidence="1 2">
    <name type="scientific">Rhizophagus irregularis</name>
    <dbReference type="NCBI Taxonomy" id="588596"/>
    <lineage>
        <taxon>Eukaryota</taxon>
        <taxon>Fungi</taxon>
        <taxon>Fungi incertae sedis</taxon>
        <taxon>Mucoromycota</taxon>
        <taxon>Glomeromycotina</taxon>
        <taxon>Glomeromycetes</taxon>
        <taxon>Glomerales</taxon>
        <taxon>Glomeraceae</taxon>
        <taxon>Rhizophagus</taxon>
    </lineage>
</organism>
<name>A0A2I1E3P7_9GLOM</name>
<evidence type="ECO:0000313" key="1">
    <source>
        <dbReference type="EMBL" id="PKC13101.1"/>
    </source>
</evidence>
<dbReference type="AlphaFoldDB" id="A0A2I1E3P7"/>
<sequence>MGIVVLAHGHAMYLLLREPEKIGLEPDGTQFDLQDNNGIKTGTIHQTFDLNKATDNYFANFAQSVVAVYFWINGRWDQLQQWNFWPVSVLSLIASVILVIIMQNMLIAFMSGVFDEAKSEGRLAVLKYRSDLIAEYEILEKPFGDTKGNPRHIFYLGNINKLTKWLRKCEEYWKLRESSTKEKFYDYNKYYDDNNDKDNEPSKEGWDITGLDVDVYDKKNIKSMNRKSRIEFYSSWSTSTADSDENIETSQKSSTNKKVNFKNDDLSETTNVISPMIEDASSIQSEIVSLKDSIKTIEGSIGERLNLLEGRLAEMLNVLNKLAAGTGNV</sequence>
<dbReference type="VEuPathDB" id="FungiDB:FUN_003152"/>
<dbReference type="OrthoDB" id="2439775at2759"/>
<gene>
    <name evidence="1" type="ORF">RhiirA5_352060</name>
</gene>
<comment type="caution">
    <text evidence="1">The sequence shown here is derived from an EMBL/GenBank/DDBJ whole genome shotgun (WGS) entry which is preliminary data.</text>
</comment>
<dbReference type="Proteomes" id="UP000232722">
    <property type="component" value="Unassembled WGS sequence"/>
</dbReference>
<reference evidence="1 2" key="2">
    <citation type="submission" date="2017-09" db="EMBL/GenBank/DDBJ databases">
        <title>Extensive intraspecific genome diversity in a model arbuscular mycorrhizal fungus.</title>
        <authorList>
            <person name="Chen E.C."/>
            <person name="Morin E."/>
            <person name="Beaudet D."/>
            <person name="Noel J."/>
            <person name="Ndikumana S."/>
            <person name="Charron P."/>
            <person name="St-Onge C."/>
            <person name="Giorgi J."/>
            <person name="Grigoriev I.V."/>
            <person name="Roux C."/>
            <person name="Martin F.M."/>
            <person name="Corradi N."/>
        </authorList>
    </citation>
    <scope>NUCLEOTIDE SEQUENCE [LARGE SCALE GENOMIC DNA]</scope>
    <source>
        <strain evidence="1 2">A5</strain>
    </source>
</reference>
<reference evidence="1 2" key="1">
    <citation type="submission" date="2016-04" db="EMBL/GenBank/DDBJ databases">
        <title>Genome analyses suggest a sexual origin of heterokaryosis in a supposedly ancient asexual fungus.</title>
        <authorList>
            <person name="Ropars J."/>
            <person name="Sedzielewska K."/>
            <person name="Noel J."/>
            <person name="Charron P."/>
            <person name="Farinelli L."/>
            <person name="Marton T."/>
            <person name="Kruger M."/>
            <person name="Pelin A."/>
            <person name="Brachmann A."/>
            <person name="Corradi N."/>
        </authorList>
    </citation>
    <scope>NUCLEOTIDE SEQUENCE [LARGE SCALE GENOMIC DNA]</scope>
    <source>
        <strain evidence="1 2">A5</strain>
    </source>
</reference>
<accession>A0A2I1E3P7</accession>
<protein>
    <submittedName>
        <fullName evidence="1">Uncharacterized protein</fullName>
    </submittedName>
</protein>
<dbReference type="VEuPathDB" id="FungiDB:RhiirFUN_023737"/>